<name>A0A448XQ81_9PLAT</name>
<gene>
    <name evidence="1" type="ORF">PXEA_LOCUS35686</name>
</gene>
<keyword evidence="2" id="KW-1185">Reference proteome</keyword>
<accession>A0A448XQ81</accession>
<reference evidence="1" key="1">
    <citation type="submission" date="2018-11" db="EMBL/GenBank/DDBJ databases">
        <authorList>
            <consortium name="Pathogen Informatics"/>
        </authorList>
    </citation>
    <scope>NUCLEOTIDE SEQUENCE</scope>
</reference>
<organism evidence="1 2">
    <name type="scientific">Protopolystoma xenopodis</name>
    <dbReference type="NCBI Taxonomy" id="117903"/>
    <lineage>
        <taxon>Eukaryota</taxon>
        <taxon>Metazoa</taxon>
        <taxon>Spiralia</taxon>
        <taxon>Lophotrochozoa</taxon>
        <taxon>Platyhelminthes</taxon>
        <taxon>Monogenea</taxon>
        <taxon>Polyopisthocotylea</taxon>
        <taxon>Polystomatidea</taxon>
        <taxon>Polystomatidae</taxon>
        <taxon>Protopolystoma</taxon>
    </lineage>
</organism>
<dbReference type="AlphaFoldDB" id="A0A448XQ81"/>
<evidence type="ECO:0000313" key="2">
    <source>
        <dbReference type="Proteomes" id="UP000784294"/>
    </source>
</evidence>
<comment type="caution">
    <text evidence="1">The sequence shown here is derived from an EMBL/GenBank/DDBJ whole genome shotgun (WGS) entry which is preliminary data.</text>
</comment>
<proteinExistence type="predicted"/>
<dbReference type="Proteomes" id="UP000784294">
    <property type="component" value="Unassembled WGS sequence"/>
</dbReference>
<protein>
    <submittedName>
        <fullName evidence="1">Uncharacterized protein</fullName>
    </submittedName>
</protein>
<sequence length="68" mass="8102">MFSFVEISTSKTTNYFFQFMNPYECGFKSFGARVRNFSLRCRDSTIIKNGFFGDFVEFIKYGFVKFVR</sequence>
<evidence type="ECO:0000313" key="1">
    <source>
        <dbReference type="EMBL" id="VEL42246.1"/>
    </source>
</evidence>
<dbReference type="EMBL" id="CAAALY010273380">
    <property type="protein sequence ID" value="VEL42246.1"/>
    <property type="molecule type" value="Genomic_DNA"/>
</dbReference>